<dbReference type="InterPro" id="IPR026173">
    <property type="entry name" value="SPAG17"/>
</dbReference>
<feature type="compositionally biased region" description="Low complexity" evidence="1">
    <location>
        <begin position="397"/>
        <end position="411"/>
    </location>
</feature>
<name>A0A8D0GI62_SPHPU</name>
<evidence type="ECO:0000256" key="1">
    <source>
        <dbReference type="SAM" id="MobiDB-lite"/>
    </source>
</evidence>
<dbReference type="GO" id="GO:0003351">
    <property type="term" value="P:epithelial cilium movement involved in extracellular fluid movement"/>
    <property type="evidence" value="ECO:0007669"/>
    <property type="project" value="TreeGrafter"/>
</dbReference>
<keyword evidence="3" id="KW-1185">Reference proteome</keyword>
<dbReference type="GO" id="GO:1990716">
    <property type="term" value="C:axonemal central apparatus"/>
    <property type="evidence" value="ECO:0007669"/>
    <property type="project" value="TreeGrafter"/>
</dbReference>
<evidence type="ECO:0000313" key="2">
    <source>
        <dbReference type="Ensembl" id="ENSSPUP00000007188.1"/>
    </source>
</evidence>
<dbReference type="PANTHER" id="PTHR21963">
    <property type="entry name" value="PF6"/>
    <property type="match status" value="1"/>
</dbReference>
<dbReference type="GeneTree" id="ENSGT00390000013693"/>
<proteinExistence type="predicted"/>
<evidence type="ECO:0000313" key="3">
    <source>
        <dbReference type="Proteomes" id="UP000694392"/>
    </source>
</evidence>
<reference evidence="2" key="1">
    <citation type="submission" date="2025-08" db="UniProtKB">
        <authorList>
            <consortium name="Ensembl"/>
        </authorList>
    </citation>
    <scope>IDENTIFICATION</scope>
</reference>
<feature type="region of interest" description="Disordered" evidence="1">
    <location>
        <begin position="125"/>
        <end position="147"/>
    </location>
</feature>
<feature type="region of interest" description="Disordered" evidence="1">
    <location>
        <begin position="384"/>
        <end position="469"/>
    </location>
</feature>
<dbReference type="GO" id="GO:1904158">
    <property type="term" value="P:axonemal central apparatus assembly"/>
    <property type="evidence" value="ECO:0007669"/>
    <property type="project" value="TreeGrafter"/>
</dbReference>
<dbReference type="PANTHER" id="PTHR21963:SF1">
    <property type="entry name" value="SPERM-ASSOCIATED ANTIGEN 17"/>
    <property type="match status" value="1"/>
</dbReference>
<reference evidence="2" key="2">
    <citation type="submission" date="2025-09" db="UniProtKB">
        <authorList>
            <consortium name="Ensembl"/>
        </authorList>
    </citation>
    <scope>IDENTIFICATION</scope>
</reference>
<dbReference type="Proteomes" id="UP000694392">
    <property type="component" value="Unplaced"/>
</dbReference>
<dbReference type="Ensembl" id="ENSSPUT00000007663.1">
    <property type="protein sequence ID" value="ENSSPUP00000007188.1"/>
    <property type="gene ID" value="ENSSPUG00000005488.1"/>
</dbReference>
<organism evidence="2 3">
    <name type="scientific">Sphenodon punctatus</name>
    <name type="common">Tuatara</name>
    <name type="synonym">Hatteria punctata</name>
    <dbReference type="NCBI Taxonomy" id="8508"/>
    <lineage>
        <taxon>Eukaryota</taxon>
        <taxon>Metazoa</taxon>
        <taxon>Chordata</taxon>
        <taxon>Craniata</taxon>
        <taxon>Vertebrata</taxon>
        <taxon>Euteleostomi</taxon>
        <taxon>Lepidosauria</taxon>
        <taxon>Sphenodontia</taxon>
        <taxon>Sphenodontidae</taxon>
        <taxon>Sphenodon</taxon>
    </lineage>
</organism>
<sequence>MSWILLFLNARPTSNFSAAFGACAKWPLGGKKISQPWEAAKAILDAGEQLPVTLIGKLLKYQMLCIKQKDLQRKATEKKLDLGTELFESIACLMYDCLDWKRQHQHYLENTQFFSVPLVEKSKVVQPSTERGRPEPAGPPSGGCSTAEEVSFQTPDVDMRYYNDLLSQTPEEFVSVPLILHCMLEQVIASEEHLTPPSLLLPEPREDELDDSIARHIISILPSLSLPESEKKTLYNSFSPKDNKEDTEVPKWPLLLNYHDTLSQRLHLIKVQEGLDPEKIEQEMMTKLPQVELLQFPLPLPGNNTKRLARVHELMHYCTSDLLSWPEVERAFKVFTFESLRLTGVNNSGQLEGSGLMLGGDYEVSYIPWDNPARFARHLRERSAEVKTAGKKTLEVPARGSSPAPASPRQSDSQKHILVPLPPLGSGDGRGSRKPGTGTDVLQQREHASIYVLPSRLNGENPPVPRQVM</sequence>
<accession>A0A8D0GI62</accession>
<gene>
    <name evidence="2" type="primary">SPAG17</name>
</gene>
<protein>
    <submittedName>
        <fullName evidence="2">Sperm associated antigen 17</fullName>
    </submittedName>
</protein>
<dbReference type="AlphaFoldDB" id="A0A8D0GI62"/>
<dbReference type="GO" id="GO:0005576">
    <property type="term" value="C:extracellular region"/>
    <property type="evidence" value="ECO:0007669"/>
    <property type="project" value="GOC"/>
</dbReference>